<feature type="domain" description="ChrR-like cupin" evidence="1">
    <location>
        <begin position="16"/>
        <end position="106"/>
    </location>
</feature>
<dbReference type="Gene3D" id="2.60.120.10">
    <property type="entry name" value="Jelly Rolls"/>
    <property type="match status" value="1"/>
</dbReference>
<evidence type="ECO:0000313" key="3">
    <source>
        <dbReference type="Proteomes" id="UP000283709"/>
    </source>
</evidence>
<gene>
    <name evidence="2" type="ORF">BCY88_21920</name>
</gene>
<dbReference type="SUPFAM" id="SSF51182">
    <property type="entry name" value="RmlC-like cupins"/>
    <property type="match status" value="1"/>
</dbReference>
<dbReference type="InterPro" id="IPR025979">
    <property type="entry name" value="ChrR-like_cupin_dom"/>
</dbReference>
<dbReference type="Proteomes" id="UP000283709">
    <property type="component" value="Unassembled WGS sequence"/>
</dbReference>
<dbReference type="RefSeq" id="WP_120344077.1">
    <property type="nucleotide sequence ID" value="NZ_MCAS01000008.1"/>
</dbReference>
<sequence length="126" mass="13469">MTHDPSAGPQFRWSDSNGAPWIPSTLAKGVEVKNLGKANGRAIQLVRFSPGATFPDHLHTGPEFIYVLEGEVTWNGRPLARGCVGVAEAGTIERGFCSVTGCMFLLMYELDQLFDSVSASPAGGSR</sequence>
<reference evidence="2 3" key="1">
    <citation type="submission" date="2016-07" db="EMBL/GenBank/DDBJ databases">
        <title>Genome analysis of Burkholderia fungorum ES3-20.</title>
        <authorList>
            <person name="Xu D."/>
            <person name="Yao R."/>
            <person name="Zheng S."/>
        </authorList>
    </citation>
    <scope>NUCLEOTIDE SEQUENCE [LARGE SCALE GENOMIC DNA]</scope>
    <source>
        <strain evidence="2 3">ES3-20</strain>
    </source>
</reference>
<dbReference type="AlphaFoldDB" id="A0A3R7IBD2"/>
<dbReference type="InterPro" id="IPR014710">
    <property type="entry name" value="RmlC-like_jellyroll"/>
</dbReference>
<comment type="caution">
    <text evidence="2">The sequence shown here is derived from an EMBL/GenBank/DDBJ whole genome shotgun (WGS) entry which is preliminary data.</text>
</comment>
<name>A0A3R7IBD2_9BURK</name>
<dbReference type="Pfam" id="PF12973">
    <property type="entry name" value="Cupin_7"/>
    <property type="match status" value="1"/>
</dbReference>
<evidence type="ECO:0000313" key="2">
    <source>
        <dbReference type="EMBL" id="RKF48379.1"/>
    </source>
</evidence>
<protein>
    <recommendedName>
        <fullName evidence="1">ChrR-like cupin domain-containing protein</fullName>
    </recommendedName>
</protein>
<dbReference type="EMBL" id="MCAS01000008">
    <property type="protein sequence ID" value="RKF48379.1"/>
    <property type="molecule type" value="Genomic_DNA"/>
</dbReference>
<dbReference type="OrthoDB" id="9801227at2"/>
<accession>A0A3R7IBD2</accession>
<evidence type="ECO:0000259" key="1">
    <source>
        <dbReference type="Pfam" id="PF12973"/>
    </source>
</evidence>
<organism evidence="2 3">
    <name type="scientific">Paraburkholderia fungorum</name>
    <dbReference type="NCBI Taxonomy" id="134537"/>
    <lineage>
        <taxon>Bacteria</taxon>
        <taxon>Pseudomonadati</taxon>
        <taxon>Pseudomonadota</taxon>
        <taxon>Betaproteobacteria</taxon>
        <taxon>Burkholderiales</taxon>
        <taxon>Burkholderiaceae</taxon>
        <taxon>Paraburkholderia</taxon>
    </lineage>
</organism>
<proteinExistence type="predicted"/>
<dbReference type="InterPro" id="IPR011051">
    <property type="entry name" value="RmlC_Cupin_sf"/>
</dbReference>